<keyword evidence="2" id="KW-0964">Secreted</keyword>
<dbReference type="InterPro" id="IPR001338">
    <property type="entry name" value="Class_I_Hydrophobin"/>
</dbReference>
<dbReference type="eggNOG" id="ENOG502RNW0">
    <property type="taxonomic scope" value="Eukaryota"/>
</dbReference>
<gene>
    <name evidence="4" type="ORF">PDE_09474</name>
</gene>
<dbReference type="Pfam" id="PF01185">
    <property type="entry name" value="Hydrophobin"/>
    <property type="match status" value="1"/>
</dbReference>
<evidence type="ECO:0000313" key="5">
    <source>
        <dbReference type="Proteomes" id="UP000019376"/>
    </source>
</evidence>
<feature type="region of interest" description="Disordered" evidence="3">
    <location>
        <begin position="25"/>
        <end position="50"/>
    </location>
</feature>
<comment type="similarity">
    <text evidence="2">Belongs to the fungal hydrophobin family.</text>
</comment>
<dbReference type="EMBL" id="KB644415">
    <property type="protein sequence ID" value="EPS34510.1"/>
    <property type="molecule type" value="Genomic_DNA"/>
</dbReference>
<feature type="compositionally biased region" description="Low complexity" evidence="3">
    <location>
        <begin position="41"/>
        <end position="50"/>
    </location>
</feature>
<feature type="chain" id="PRO_5013984652" description="Hydrophobin" evidence="2">
    <location>
        <begin position="21"/>
        <end position="170"/>
    </location>
</feature>
<organism evidence="4 5">
    <name type="scientific">Penicillium oxalicum (strain 114-2 / CGMCC 5302)</name>
    <name type="common">Penicillium decumbens</name>
    <dbReference type="NCBI Taxonomy" id="933388"/>
    <lineage>
        <taxon>Eukaryota</taxon>
        <taxon>Fungi</taxon>
        <taxon>Dikarya</taxon>
        <taxon>Ascomycota</taxon>
        <taxon>Pezizomycotina</taxon>
        <taxon>Eurotiomycetes</taxon>
        <taxon>Eurotiomycetidae</taxon>
        <taxon>Eurotiales</taxon>
        <taxon>Aspergillaceae</taxon>
        <taxon>Penicillium</taxon>
    </lineage>
</organism>
<dbReference type="PhylomeDB" id="S7ZUU9"/>
<keyword evidence="2" id="KW-0134">Cell wall</keyword>
<sequence>MHFTTFIYTLLTLAVTSTTAIPLSSGTPAIPSPKTKSSNLASSPVSAAATPSPTLVGAYQCPPNKYKRCCMSVQESSRELLTKVGDLVPALGGIAVSSQISFSCSTMSDAVSPNTCNERGYLPMCCDTNKSGSGLNPGCKPFEEVKEKYYSSLGYERPETQAEYINDVLS</sequence>
<evidence type="ECO:0000256" key="1">
    <source>
        <dbReference type="ARBA" id="ARBA00023157"/>
    </source>
</evidence>
<comment type="subcellular location">
    <subcellularLocation>
        <location evidence="2">Secreted</location>
        <location evidence="2">Cell wall</location>
    </subcellularLocation>
</comment>
<dbReference type="AlphaFoldDB" id="S7ZUU9"/>
<keyword evidence="1 2" id="KW-1015">Disulfide bond</keyword>
<reference evidence="4 5" key="1">
    <citation type="journal article" date="2013" name="PLoS ONE">
        <title>Genomic and secretomic analyses reveal unique features of the lignocellulolytic enzyme system of Penicillium decumbens.</title>
        <authorList>
            <person name="Liu G."/>
            <person name="Zhang L."/>
            <person name="Wei X."/>
            <person name="Zou G."/>
            <person name="Qin Y."/>
            <person name="Ma L."/>
            <person name="Li J."/>
            <person name="Zheng H."/>
            <person name="Wang S."/>
            <person name="Wang C."/>
            <person name="Xun L."/>
            <person name="Zhao G.-P."/>
            <person name="Zhou Z."/>
            <person name="Qu Y."/>
        </authorList>
    </citation>
    <scope>NUCLEOTIDE SEQUENCE [LARGE SCALE GENOMIC DNA]</scope>
    <source>
        <strain evidence="5">114-2 / CGMCC 5302</strain>
    </source>
</reference>
<dbReference type="OrthoDB" id="4292214at2759"/>
<protein>
    <recommendedName>
        <fullName evidence="2">Hydrophobin</fullName>
    </recommendedName>
</protein>
<dbReference type="Proteomes" id="UP000019376">
    <property type="component" value="Unassembled WGS sequence"/>
</dbReference>
<evidence type="ECO:0000256" key="3">
    <source>
        <dbReference type="SAM" id="MobiDB-lite"/>
    </source>
</evidence>
<evidence type="ECO:0000313" key="4">
    <source>
        <dbReference type="EMBL" id="EPS34510.1"/>
    </source>
</evidence>
<keyword evidence="2" id="KW-0732">Signal</keyword>
<accession>S7ZUU9</accession>
<feature type="signal peptide" evidence="2">
    <location>
        <begin position="1"/>
        <end position="20"/>
    </location>
</feature>
<name>S7ZUU9_PENO1</name>
<dbReference type="CDD" id="cd23507">
    <property type="entry name" value="hydrophobin_I"/>
    <property type="match status" value="1"/>
</dbReference>
<dbReference type="GO" id="GO:0009277">
    <property type="term" value="C:fungal-type cell wall"/>
    <property type="evidence" value="ECO:0007669"/>
    <property type="project" value="InterPro"/>
</dbReference>
<keyword evidence="5" id="KW-1185">Reference proteome</keyword>
<dbReference type="GO" id="GO:0005199">
    <property type="term" value="F:structural constituent of cell wall"/>
    <property type="evidence" value="ECO:0007669"/>
    <property type="project" value="InterPro"/>
</dbReference>
<evidence type="ECO:0000256" key="2">
    <source>
        <dbReference type="RuleBase" id="RU365009"/>
    </source>
</evidence>
<dbReference type="HOGENOM" id="CLU_1571181_0_0_1"/>
<proteinExistence type="inferred from homology"/>